<dbReference type="AlphaFoldDB" id="A0A229RC84"/>
<keyword evidence="2 7" id="KW-0808">Transferase</keyword>
<dbReference type="GO" id="GO:0030170">
    <property type="term" value="F:pyridoxal phosphate binding"/>
    <property type="evidence" value="ECO:0007669"/>
    <property type="project" value="InterPro"/>
</dbReference>
<evidence type="ECO:0000256" key="3">
    <source>
        <dbReference type="ARBA" id="ARBA00022898"/>
    </source>
</evidence>
<keyword evidence="1 7" id="KW-0032">Aminotransferase</keyword>
<evidence type="ECO:0000259" key="6">
    <source>
        <dbReference type="Pfam" id="PF00155"/>
    </source>
</evidence>
<feature type="region of interest" description="Disordered" evidence="5">
    <location>
        <begin position="372"/>
        <end position="400"/>
    </location>
</feature>
<gene>
    <name evidence="7" type="ORF">CFP71_40605</name>
</gene>
<dbReference type="InterPro" id="IPR015421">
    <property type="entry name" value="PyrdxlP-dep_Trfase_major"/>
</dbReference>
<dbReference type="InterPro" id="IPR015424">
    <property type="entry name" value="PyrdxlP-dep_Trfase"/>
</dbReference>
<dbReference type="InterPro" id="IPR004839">
    <property type="entry name" value="Aminotransferase_I/II_large"/>
</dbReference>
<keyword evidence="4" id="KW-0045">Antibiotic biosynthesis</keyword>
<dbReference type="CDD" id="cd00609">
    <property type="entry name" value="AAT_like"/>
    <property type="match status" value="1"/>
</dbReference>
<keyword evidence="3" id="KW-0663">Pyridoxal phosphate</keyword>
<dbReference type="GO" id="GO:0008483">
    <property type="term" value="F:transaminase activity"/>
    <property type="evidence" value="ECO:0007669"/>
    <property type="project" value="UniProtKB-KW"/>
</dbReference>
<accession>A0A229RC84</accession>
<dbReference type="EMBL" id="NMQT01000190">
    <property type="protein sequence ID" value="OXM44257.1"/>
    <property type="molecule type" value="Genomic_DNA"/>
</dbReference>
<feature type="domain" description="Aminotransferase class I/classII large" evidence="6">
    <location>
        <begin position="40"/>
        <end position="362"/>
    </location>
</feature>
<protein>
    <submittedName>
        <fullName evidence="7">Aminotransferase</fullName>
    </submittedName>
</protein>
<evidence type="ECO:0000256" key="4">
    <source>
        <dbReference type="ARBA" id="ARBA00023194"/>
    </source>
</evidence>
<evidence type="ECO:0000313" key="8">
    <source>
        <dbReference type="Proteomes" id="UP000215223"/>
    </source>
</evidence>
<dbReference type="InterPro" id="IPR015422">
    <property type="entry name" value="PyrdxlP-dep_Trfase_small"/>
</dbReference>
<dbReference type="SUPFAM" id="SSF53383">
    <property type="entry name" value="PLP-dependent transferases"/>
    <property type="match status" value="1"/>
</dbReference>
<dbReference type="InterPro" id="IPR050106">
    <property type="entry name" value="HistidinolP_aminotransfase"/>
</dbReference>
<dbReference type="Proteomes" id="UP000215223">
    <property type="component" value="Unassembled WGS sequence"/>
</dbReference>
<dbReference type="Gene3D" id="3.40.640.10">
    <property type="entry name" value="Type I PLP-dependent aspartate aminotransferase-like (Major domain)"/>
    <property type="match status" value="1"/>
</dbReference>
<dbReference type="PANTHER" id="PTHR43643:SF3">
    <property type="entry name" value="HISTIDINOL-PHOSPHATE AMINOTRANSFERASE"/>
    <property type="match status" value="1"/>
</dbReference>
<organism evidence="7 8">
    <name type="scientific">Amycolatopsis thailandensis</name>
    <dbReference type="NCBI Taxonomy" id="589330"/>
    <lineage>
        <taxon>Bacteria</taxon>
        <taxon>Bacillati</taxon>
        <taxon>Actinomycetota</taxon>
        <taxon>Actinomycetes</taxon>
        <taxon>Pseudonocardiales</taxon>
        <taxon>Pseudonocardiaceae</taxon>
        <taxon>Amycolatopsis</taxon>
    </lineage>
</organism>
<keyword evidence="8" id="KW-1185">Reference proteome</keyword>
<dbReference type="Pfam" id="PF00155">
    <property type="entry name" value="Aminotran_1_2"/>
    <property type="match status" value="1"/>
</dbReference>
<reference evidence="7 8" key="1">
    <citation type="submission" date="2017-07" db="EMBL/GenBank/DDBJ databases">
        <title>Amycolatopsis thailandensis Genome sequencing and assembly.</title>
        <authorList>
            <person name="Kaur N."/>
            <person name="Mayilraj S."/>
        </authorList>
    </citation>
    <scope>NUCLEOTIDE SEQUENCE [LARGE SCALE GENOMIC DNA]</scope>
    <source>
        <strain evidence="7 8">JCM 16380</strain>
    </source>
</reference>
<proteinExistence type="predicted"/>
<sequence>MGRSRNNCKQRPGVRLYGLSMTTDANSPKYSTPHRIGGLTRLADNELPQAPPAPVRAAVADHVQLNRYPEPHSAALVTALADHLRTPPEQIMLGAGSSSILQRLTRILCTSPDDAVLWTTPAFDAFGTFARQAGVRAQQVPHSGGGTLDLDAVLTAVTPATRMVIVVNPHNPTGAVARTAALREFLNTIDDNVTVVLDEAYRDFVTDPDVPDGVELARARWAAGSGNVAVVRTFSKAHGLAGVRIGYGVAPTDLARRIRDAAIPREVSTTGQIAGLAALASRTSTDRNIARVVAERTRVVVELRRIGYAPSESHGNFVWLQLAEDSGRFAAHCYDDGVLVQDLAGHGVRVTVGTPADNDGFLRSAHTWITGRPSLMSPRDSPRGLAPGGASEHGSPPALC</sequence>
<dbReference type="GO" id="GO:0017000">
    <property type="term" value="P:antibiotic biosynthetic process"/>
    <property type="evidence" value="ECO:0007669"/>
    <property type="project" value="UniProtKB-KW"/>
</dbReference>
<name>A0A229RC84_9PSEU</name>
<dbReference type="PANTHER" id="PTHR43643">
    <property type="entry name" value="HISTIDINOL-PHOSPHATE AMINOTRANSFERASE 2"/>
    <property type="match status" value="1"/>
</dbReference>
<evidence type="ECO:0000256" key="2">
    <source>
        <dbReference type="ARBA" id="ARBA00022679"/>
    </source>
</evidence>
<evidence type="ECO:0000313" key="7">
    <source>
        <dbReference type="EMBL" id="OXM44257.1"/>
    </source>
</evidence>
<dbReference type="OrthoDB" id="9803871at2"/>
<evidence type="ECO:0000256" key="1">
    <source>
        <dbReference type="ARBA" id="ARBA00022576"/>
    </source>
</evidence>
<evidence type="ECO:0000256" key="5">
    <source>
        <dbReference type="SAM" id="MobiDB-lite"/>
    </source>
</evidence>
<comment type="caution">
    <text evidence="7">The sequence shown here is derived from an EMBL/GenBank/DDBJ whole genome shotgun (WGS) entry which is preliminary data.</text>
</comment>
<dbReference type="Gene3D" id="3.90.1150.10">
    <property type="entry name" value="Aspartate Aminotransferase, domain 1"/>
    <property type="match status" value="1"/>
</dbReference>